<dbReference type="Gene3D" id="3.40.50.2000">
    <property type="entry name" value="Glycogen Phosphorylase B"/>
    <property type="match status" value="2"/>
</dbReference>
<dbReference type="RefSeq" id="WP_120789062.1">
    <property type="nucleotide sequence ID" value="NZ_CP032624.1"/>
</dbReference>
<gene>
    <name evidence="6" type="ORF">D7I44_08280</name>
</gene>
<feature type="domain" description="Glycosyltransferase subfamily 4-like N-terminal" evidence="5">
    <location>
        <begin position="22"/>
        <end position="196"/>
    </location>
</feature>
<keyword evidence="7" id="KW-1185">Reference proteome</keyword>
<dbReference type="EMBL" id="CP032624">
    <property type="protein sequence ID" value="AYG03530.1"/>
    <property type="molecule type" value="Genomic_DNA"/>
</dbReference>
<dbReference type="Pfam" id="PF00534">
    <property type="entry name" value="Glycos_transf_1"/>
    <property type="match status" value="1"/>
</dbReference>
<dbReference type="InterPro" id="IPR050194">
    <property type="entry name" value="Glycosyltransferase_grp1"/>
</dbReference>
<dbReference type="InterPro" id="IPR028098">
    <property type="entry name" value="Glyco_trans_4-like_N"/>
</dbReference>
<dbReference type="PANTHER" id="PTHR45947">
    <property type="entry name" value="SULFOQUINOVOSYL TRANSFERASE SQD2"/>
    <property type="match status" value="1"/>
</dbReference>
<dbReference type="GO" id="GO:1901137">
    <property type="term" value="P:carbohydrate derivative biosynthetic process"/>
    <property type="evidence" value="ECO:0007669"/>
    <property type="project" value="UniProtKB-ARBA"/>
</dbReference>
<reference evidence="6 7" key="1">
    <citation type="submission" date="2018-09" db="EMBL/GenBank/DDBJ databases">
        <title>Genome sequencing of strain 2DFW10M-5.</title>
        <authorList>
            <person name="Heo J."/>
            <person name="Kim S.-J."/>
            <person name="Kwon S.-W."/>
        </authorList>
    </citation>
    <scope>NUCLEOTIDE SEQUENCE [LARGE SCALE GENOMIC DNA]</scope>
    <source>
        <strain evidence="6 7">2DFW10M-5</strain>
    </source>
</reference>
<dbReference type="KEGG" id="gry:D7I44_08280"/>
<evidence type="ECO:0000256" key="3">
    <source>
        <dbReference type="ARBA" id="ARBA00022679"/>
    </source>
</evidence>
<feature type="domain" description="Glycosyl transferase family 1" evidence="4">
    <location>
        <begin position="208"/>
        <end position="362"/>
    </location>
</feature>
<evidence type="ECO:0000259" key="4">
    <source>
        <dbReference type="Pfam" id="PF00534"/>
    </source>
</evidence>
<accession>A0A387BR37</accession>
<keyword evidence="2" id="KW-0328">Glycosyltransferase</keyword>
<name>A0A387BR37_9MICO</name>
<evidence type="ECO:0000256" key="2">
    <source>
        <dbReference type="ARBA" id="ARBA00022676"/>
    </source>
</evidence>
<organism evidence="6 7">
    <name type="scientific">Gryllotalpicola protaetiae</name>
    <dbReference type="NCBI Taxonomy" id="2419771"/>
    <lineage>
        <taxon>Bacteria</taxon>
        <taxon>Bacillati</taxon>
        <taxon>Actinomycetota</taxon>
        <taxon>Actinomycetes</taxon>
        <taxon>Micrococcales</taxon>
        <taxon>Microbacteriaceae</taxon>
        <taxon>Gryllotalpicola</taxon>
    </lineage>
</organism>
<dbReference type="PANTHER" id="PTHR45947:SF3">
    <property type="entry name" value="SULFOQUINOVOSYL TRANSFERASE SQD2"/>
    <property type="match status" value="1"/>
</dbReference>
<keyword evidence="3 6" id="KW-0808">Transferase</keyword>
<dbReference type="OrthoDB" id="9810929at2"/>
<dbReference type="Pfam" id="PF13439">
    <property type="entry name" value="Glyco_transf_4"/>
    <property type="match status" value="1"/>
</dbReference>
<proteinExistence type="predicted"/>
<dbReference type="Proteomes" id="UP000275069">
    <property type="component" value="Chromosome"/>
</dbReference>
<evidence type="ECO:0000256" key="1">
    <source>
        <dbReference type="ARBA" id="ARBA00021292"/>
    </source>
</evidence>
<evidence type="ECO:0000259" key="5">
    <source>
        <dbReference type="Pfam" id="PF13439"/>
    </source>
</evidence>
<protein>
    <recommendedName>
        <fullName evidence="1">D-inositol 3-phosphate glycosyltransferase</fullName>
    </recommendedName>
</protein>
<sequence length="390" mass="41012">MRIGLVSLHTSPLDTPGRGDAGGMNVVVRALADELARAGHRVEVLTRAASVADVGRLDTLDSGACVRYLTAGEPAALDKAALPGVTGEFGRALRELPPFDVLHSHYWLSGRAALPVARDTGAAHVLSLHTVAVVKNARLAAGDAAEPQLRIDAERMLARRSDAVVTSTRSERDAVVAAYGASPRDVEVIPPGVDTELFRPAAGPRSGVIVIGRIQPLKGQDLAIRAVSRLAPGIRPHLSIAGEVSGAGSERYRAELERLVEARGLRADVSFVGALPRDELAARIARCALVLVPSRSETYGLVTLEAAACGVPVVAAAAPGLIDAVRAGATGVLVPGRDERTWAAAIERLLRDPAWRAVMAQASVAHARAHSWKSAARRLGNLYRQTIESI</sequence>
<evidence type="ECO:0000313" key="6">
    <source>
        <dbReference type="EMBL" id="AYG03530.1"/>
    </source>
</evidence>
<dbReference type="GO" id="GO:0016758">
    <property type="term" value="F:hexosyltransferase activity"/>
    <property type="evidence" value="ECO:0007669"/>
    <property type="project" value="TreeGrafter"/>
</dbReference>
<evidence type="ECO:0000313" key="7">
    <source>
        <dbReference type="Proteomes" id="UP000275069"/>
    </source>
</evidence>
<dbReference type="AlphaFoldDB" id="A0A387BR37"/>
<dbReference type="SUPFAM" id="SSF53756">
    <property type="entry name" value="UDP-Glycosyltransferase/glycogen phosphorylase"/>
    <property type="match status" value="1"/>
</dbReference>
<dbReference type="InterPro" id="IPR001296">
    <property type="entry name" value="Glyco_trans_1"/>
</dbReference>